<feature type="region of interest" description="Disordered" evidence="1">
    <location>
        <begin position="54"/>
        <end position="84"/>
    </location>
</feature>
<dbReference type="Proteomes" id="UP001515480">
    <property type="component" value="Unassembled WGS sequence"/>
</dbReference>
<feature type="compositionally biased region" description="Basic and acidic residues" evidence="1">
    <location>
        <begin position="127"/>
        <end position="140"/>
    </location>
</feature>
<comment type="caution">
    <text evidence="2">The sequence shown here is derived from an EMBL/GenBank/DDBJ whole genome shotgun (WGS) entry which is preliminary data.</text>
</comment>
<feature type="compositionally biased region" description="Low complexity" evidence="1">
    <location>
        <begin position="167"/>
        <end position="179"/>
    </location>
</feature>
<evidence type="ECO:0000313" key="2">
    <source>
        <dbReference type="EMBL" id="KAL1510425.1"/>
    </source>
</evidence>
<keyword evidence="3" id="KW-1185">Reference proteome</keyword>
<feature type="compositionally biased region" description="Basic residues" evidence="1">
    <location>
        <begin position="180"/>
        <end position="195"/>
    </location>
</feature>
<dbReference type="EMBL" id="JBGBPQ010000015">
    <property type="protein sequence ID" value="KAL1510425.1"/>
    <property type="molecule type" value="Genomic_DNA"/>
</dbReference>
<gene>
    <name evidence="2" type="ORF">AB1Y20_006733</name>
</gene>
<organism evidence="2 3">
    <name type="scientific">Prymnesium parvum</name>
    <name type="common">Toxic golden alga</name>
    <dbReference type="NCBI Taxonomy" id="97485"/>
    <lineage>
        <taxon>Eukaryota</taxon>
        <taxon>Haptista</taxon>
        <taxon>Haptophyta</taxon>
        <taxon>Prymnesiophyceae</taxon>
        <taxon>Prymnesiales</taxon>
        <taxon>Prymnesiaceae</taxon>
        <taxon>Prymnesium</taxon>
    </lineage>
</organism>
<accession>A0AB34J1M6</accession>
<evidence type="ECO:0000313" key="3">
    <source>
        <dbReference type="Proteomes" id="UP001515480"/>
    </source>
</evidence>
<dbReference type="AlphaFoldDB" id="A0AB34J1M6"/>
<evidence type="ECO:0000256" key="1">
    <source>
        <dbReference type="SAM" id="MobiDB-lite"/>
    </source>
</evidence>
<reference evidence="2 3" key="1">
    <citation type="journal article" date="2024" name="Science">
        <title>Giant polyketide synthase enzymes in the biosynthesis of giant marine polyether toxins.</title>
        <authorList>
            <person name="Fallon T.R."/>
            <person name="Shende V.V."/>
            <person name="Wierzbicki I.H."/>
            <person name="Pendleton A.L."/>
            <person name="Watervoot N.F."/>
            <person name="Auber R.P."/>
            <person name="Gonzalez D.J."/>
            <person name="Wisecaver J.H."/>
            <person name="Moore B.S."/>
        </authorList>
    </citation>
    <scope>NUCLEOTIDE SEQUENCE [LARGE SCALE GENOMIC DNA]</scope>
    <source>
        <strain evidence="2 3">12B1</strain>
    </source>
</reference>
<protein>
    <submittedName>
        <fullName evidence="2">Uncharacterized protein</fullName>
    </submittedName>
</protein>
<proteinExistence type="predicted"/>
<feature type="region of interest" description="Disordered" evidence="1">
    <location>
        <begin position="115"/>
        <end position="195"/>
    </location>
</feature>
<sequence length="195" mass="21546">MREGYAKVLVARSPAPPSKVVHGDEEIRRTLQLDSALYACAAFRPGVSLESTAAIERRGKGGRRGNRSVSSRYAATAPPPPHLCRRLHTRARDERCRGARVELGRALQRLPRRVDRLDAQQRLGGGEARREARGARDRAPPPRRTRRGQRPTRPVPETWGASYVGWSTSGAAYSRSAASGRRHAKASRLPRRSCG</sequence>
<name>A0AB34J1M6_PRYPA</name>
<feature type="compositionally biased region" description="Basic residues" evidence="1">
    <location>
        <begin position="141"/>
        <end position="150"/>
    </location>
</feature>